<evidence type="ECO:0000259" key="1">
    <source>
        <dbReference type="Pfam" id="PF10551"/>
    </source>
</evidence>
<sequence length="486" mass="56580">MRKKTTKGEFCYYVCKKEKCKRRFRTTFIPTANIYIISSNNVSHNESCFESKKFTIDEQTKKVVLDMYSSNATPLQIEVFLRSQQFTLNLSLQQIRNMCYTNNKKDTNSTDHVRDIIEKIKQENKVKVIYDNIDIESNYGEFSLLLSTDSLLESFKKNGSTLHWDGTYKLGKIKSICHIFGYVSRTNHFVPIAIGISTKEDAKTIENMLNTLKNHGILPKQVMGDCSLAFTCAVKNVYGNIKRKCCFFHVSQSVDRKFKNSKYNNLVRILSYSFDEDWFNALWEVAKKSYLNEAEDSEFQEYFENLYINTHKYWYGPLVKTNNHLESYNRSIKCIFNRRSKNLEGYFGGVVELIIYANSKILESDDDEFNKITRKIYKEAFELKTLNVPIIRSGPYRCVAIGSSITNEELKNMLNACRSKSWSTIQDFQKLISIGYLNDGTMCTCMVNGIQCAHIKYTFDDIPHEIISKPLKVRKKRKNMGYALEY</sequence>
<reference evidence="3" key="1">
    <citation type="submission" date="2017-02" db="UniProtKB">
        <authorList>
            <consortium name="WormBaseParasite"/>
        </authorList>
    </citation>
    <scope>IDENTIFICATION</scope>
</reference>
<dbReference type="Proteomes" id="UP000046392">
    <property type="component" value="Unplaced"/>
</dbReference>
<dbReference type="AlphaFoldDB" id="A0A0N5C0E3"/>
<name>A0A0N5C0E3_STREA</name>
<dbReference type="WBParaSite" id="SPAL_0001147200.1">
    <property type="protein sequence ID" value="SPAL_0001147200.1"/>
    <property type="gene ID" value="SPAL_0001147200"/>
</dbReference>
<accession>A0A0N5C0E3</accession>
<keyword evidence="2" id="KW-1185">Reference proteome</keyword>
<organism evidence="2 3">
    <name type="scientific">Strongyloides papillosus</name>
    <name type="common">Intestinal threadworm</name>
    <dbReference type="NCBI Taxonomy" id="174720"/>
    <lineage>
        <taxon>Eukaryota</taxon>
        <taxon>Metazoa</taxon>
        <taxon>Ecdysozoa</taxon>
        <taxon>Nematoda</taxon>
        <taxon>Chromadorea</taxon>
        <taxon>Rhabditida</taxon>
        <taxon>Tylenchina</taxon>
        <taxon>Panagrolaimomorpha</taxon>
        <taxon>Strongyloidoidea</taxon>
        <taxon>Strongyloididae</taxon>
        <taxon>Strongyloides</taxon>
    </lineage>
</organism>
<feature type="domain" description="MULE transposase" evidence="1">
    <location>
        <begin position="162"/>
        <end position="252"/>
    </location>
</feature>
<protein>
    <submittedName>
        <fullName evidence="3">MULE domain-containing protein</fullName>
    </submittedName>
</protein>
<dbReference type="PANTHER" id="PTHR31569">
    <property type="entry name" value="SWIM-TYPE DOMAIN-CONTAINING PROTEIN"/>
    <property type="match status" value="1"/>
</dbReference>
<proteinExistence type="predicted"/>
<dbReference type="InterPro" id="IPR052579">
    <property type="entry name" value="Zinc_finger_SWIM"/>
</dbReference>
<evidence type="ECO:0000313" key="2">
    <source>
        <dbReference type="Proteomes" id="UP000046392"/>
    </source>
</evidence>
<dbReference type="InterPro" id="IPR018289">
    <property type="entry name" value="MULE_transposase_dom"/>
</dbReference>
<evidence type="ECO:0000313" key="3">
    <source>
        <dbReference type="WBParaSite" id="SPAL_0001147200.1"/>
    </source>
</evidence>
<dbReference type="Pfam" id="PF10551">
    <property type="entry name" value="MULE"/>
    <property type="match status" value="1"/>
</dbReference>
<dbReference type="PANTHER" id="PTHR31569:SF4">
    <property type="entry name" value="SWIM-TYPE DOMAIN-CONTAINING PROTEIN"/>
    <property type="match status" value="1"/>
</dbReference>